<dbReference type="GO" id="GO:0055085">
    <property type="term" value="P:transmembrane transport"/>
    <property type="evidence" value="ECO:0007669"/>
    <property type="project" value="TreeGrafter"/>
</dbReference>
<dbReference type="GeneID" id="35874370"/>
<dbReference type="Pfam" id="PF01594">
    <property type="entry name" value="AI-2E_transport"/>
    <property type="match status" value="1"/>
</dbReference>
<feature type="transmembrane region" description="Helical" evidence="8">
    <location>
        <begin position="156"/>
        <end position="177"/>
    </location>
</feature>
<evidence type="ECO:0000256" key="6">
    <source>
        <dbReference type="ARBA" id="ARBA00022989"/>
    </source>
</evidence>
<evidence type="ECO:0000313" key="9">
    <source>
        <dbReference type="EMBL" id="SFP87238.1"/>
    </source>
</evidence>
<evidence type="ECO:0000256" key="7">
    <source>
        <dbReference type="ARBA" id="ARBA00023136"/>
    </source>
</evidence>
<feature type="transmembrane region" description="Helical" evidence="8">
    <location>
        <begin position="307"/>
        <end position="332"/>
    </location>
</feature>
<name>A0A1I5TW55_9GAMM</name>
<keyword evidence="6 8" id="KW-1133">Transmembrane helix</keyword>
<dbReference type="OrthoDB" id="5562213at2"/>
<keyword evidence="3" id="KW-0813">Transport</keyword>
<evidence type="ECO:0000256" key="1">
    <source>
        <dbReference type="ARBA" id="ARBA00004651"/>
    </source>
</evidence>
<reference evidence="9 10" key="1">
    <citation type="submission" date="2016-10" db="EMBL/GenBank/DDBJ databases">
        <authorList>
            <person name="de Groot N.N."/>
        </authorList>
    </citation>
    <scope>NUCLEOTIDE SEQUENCE [LARGE SCALE GENOMIC DNA]</scope>
    <source>
        <strain evidence="9 10">DSM 15893</strain>
    </source>
</reference>
<keyword evidence="4" id="KW-1003">Cell membrane</keyword>
<accession>A0A1I5TW55</accession>
<feature type="transmembrane region" description="Helical" evidence="8">
    <location>
        <begin position="20"/>
        <end position="52"/>
    </location>
</feature>
<gene>
    <name evidence="9" type="ORF">SAMN03084138_03366</name>
</gene>
<keyword evidence="7 8" id="KW-0472">Membrane</keyword>
<dbReference type="PRINTS" id="PR00173">
    <property type="entry name" value="EDTRNSPORT"/>
</dbReference>
<feature type="transmembrane region" description="Helical" evidence="8">
    <location>
        <begin position="251"/>
        <end position="270"/>
    </location>
</feature>
<evidence type="ECO:0000313" key="10">
    <source>
        <dbReference type="Proteomes" id="UP000182692"/>
    </source>
</evidence>
<evidence type="ECO:0000256" key="2">
    <source>
        <dbReference type="ARBA" id="ARBA00009773"/>
    </source>
</evidence>
<dbReference type="STRING" id="1121869.SAMN03084138_03366"/>
<organism evidence="9 10">
    <name type="scientific">Enterovibrio norvegicus DSM 15893</name>
    <dbReference type="NCBI Taxonomy" id="1121869"/>
    <lineage>
        <taxon>Bacteria</taxon>
        <taxon>Pseudomonadati</taxon>
        <taxon>Pseudomonadota</taxon>
        <taxon>Gammaproteobacteria</taxon>
        <taxon>Vibrionales</taxon>
        <taxon>Vibrionaceae</taxon>
        <taxon>Enterovibrio</taxon>
    </lineage>
</organism>
<dbReference type="InterPro" id="IPR002549">
    <property type="entry name" value="AI-2E-like"/>
</dbReference>
<sequence>MLEMLNRWYQRRFSDPHAVSLVAILVAGFIVIYFFGNLLAPLLVAIVLAYLLEWPVSKLVKFGLPRFASVLVVLMLFAGFMLMACFGLVPTIWTQIVNLIADIPTMFNDFQNFVSHLPEQYPDIVQPYMVNTFIDTLQSRVLGLGETVVKSSLSSLVSLATLAVYLILVPLLVFFLLKDKKEMLRSFSVVLPRNRRLTNRVASEMNQQISNYIRGKVTEIVIVGITSYITFALLDLRYAALLSVATGLSVLIPYIGAAAVTLPIFMVALFQWGISPELGYLMLAYGVIQALDGNVLVPVLFSEAVNLHPVAIIVAVLVFGGLWGFWGVFFAIPLATLVKAVWNALPANDADDEEDEDIATQS</sequence>
<evidence type="ECO:0000256" key="3">
    <source>
        <dbReference type="ARBA" id="ARBA00022448"/>
    </source>
</evidence>
<dbReference type="GO" id="GO:0005886">
    <property type="term" value="C:plasma membrane"/>
    <property type="evidence" value="ECO:0007669"/>
    <property type="project" value="UniProtKB-SubCell"/>
</dbReference>
<feature type="transmembrane region" description="Helical" evidence="8">
    <location>
        <begin position="64"/>
        <end position="89"/>
    </location>
</feature>
<feature type="transmembrane region" description="Helical" evidence="8">
    <location>
        <begin position="282"/>
        <end position="301"/>
    </location>
</feature>
<dbReference type="AlphaFoldDB" id="A0A1I5TW55"/>
<dbReference type="RefSeq" id="WP_017008997.1">
    <property type="nucleotide sequence ID" value="NZ_FOWR01000027.1"/>
</dbReference>
<dbReference type="EMBL" id="FOWR01000027">
    <property type="protein sequence ID" value="SFP87238.1"/>
    <property type="molecule type" value="Genomic_DNA"/>
</dbReference>
<dbReference type="PANTHER" id="PTHR21716:SF53">
    <property type="entry name" value="PERMEASE PERM-RELATED"/>
    <property type="match status" value="1"/>
</dbReference>
<dbReference type="PANTHER" id="PTHR21716">
    <property type="entry name" value="TRANSMEMBRANE PROTEIN"/>
    <property type="match status" value="1"/>
</dbReference>
<evidence type="ECO:0000256" key="4">
    <source>
        <dbReference type="ARBA" id="ARBA00022475"/>
    </source>
</evidence>
<dbReference type="Proteomes" id="UP000182692">
    <property type="component" value="Unassembled WGS sequence"/>
</dbReference>
<comment type="similarity">
    <text evidence="2">Belongs to the autoinducer-2 exporter (AI-2E) (TC 2.A.86) family.</text>
</comment>
<comment type="subcellular location">
    <subcellularLocation>
        <location evidence="1">Cell membrane</location>
        <topology evidence="1">Multi-pass membrane protein</topology>
    </subcellularLocation>
</comment>
<feature type="transmembrane region" description="Helical" evidence="8">
    <location>
        <begin position="220"/>
        <end position="239"/>
    </location>
</feature>
<evidence type="ECO:0000256" key="8">
    <source>
        <dbReference type="SAM" id="Phobius"/>
    </source>
</evidence>
<evidence type="ECO:0000256" key="5">
    <source>
        <dbReference type="ARBA" id="ARBA00022692"/>
    </source>
</evidence>
<protein>
    <submittedName>
        <fullName evidence="9">Putative permease</fullName>
    </submittedName>
</protein>
<keyword evidence="5 8" id="KW-0812">Transmembrane</keyword>
<proteinExistence type="inferred from homology"/>